<dbReference type="CDD" id="cd11378">
    <property type="entry name" value="DUF296"/>
    <property type="match status" value="1"/>
</dbReference>
<dbReference type="PROSITE" id="PS51742">
    <property type="entry name" value="PPC"/>
    <property type="match status" value="1"/>
</dbReference>
<evidence type="ECO:0000256" key="2">
    <source>
        <dbReference type="ARBA" id="ARBA00023125"/>
    </source>
</evidence>
<keyword evidence="3" id="KW-0804">Transcription</keyword>
<keyword evidence="2" id="KW-0238">DNA-binding</keyword>
<dbReference type="Gene3D" id="3.30.1330.80">
    <property type="entry name" value="Hypothetical protein, similar to alpha- acetolactate decarboxylase, domain 2"/>
    <property type="match status" value="1"/>
</dbReference>
<name>A0ABD1LFS3_9FABA</name>
<dbReference type="PANTHER" id="PTHR31100:SF63">
    <property type="entry name" value="AT-HOOK MOTIF NUCLEAR-LOCALIZED PROTEIN"/>
    <property type="match status" value="1"/>
</dbReference>
<evidence type="ECO:0000256" key="3">
    <source>
        <dbReference type="ARBA" id="ARBA00023163"/>
    </source>
</evidence>
<evidence type="ECO:0000313" key="8">
    <source>
        <dbReference type="Proteomes" id="UP001603857"/>
    </source>
</evidence>
<accession>A0ABD1LFS3</accession>
<feature type="compositionally biased region" description="Low complexity" evidence="5">
    <location>
        <begin position="1"/>
        <end position="16"/>
    </location>
</feature>
<dbReference type="Proteomes" id="UP001603857">
    <property type="component" value="Unassembled WGS sequence"/>
</dbReference>
<keyword evidence="8" id="KW-1185">Reference proteome</keyword>
<keyword evidence="4" id="KW-0539">Nucleus</keyword>
<gene>
    <name evidence="7" type="ORF">Fmac_026763</name>
</gene>
<dbReference type="AlphaFoldDB" id="A0ABD1LFS3"/>
<keyword evidence="1" id="KW-0805">Transcription regulation</keyword>
<dbReference type="SUPFAM" id="SSF117856">
    <property type="entry name" value="AF0104/ALDC/Ptd012-like"/>
    <property type="match status" value="1"/>
</dbReference>
<organism evidence="7 8">
    <name type="scientific">Flemingia macrophylla</name>
    <dbReference type="NCBI Taxonomy" id="520843"/>
    <lineage>
        <taxon>Eukaryota</taxon>
        <taxon>Viridiplantae</taxon>
        <taxon>Streptophyta</taxon>
        <taxon>Embryophyta</taxon>
        <taxon>Tracheophyta</taxon>
        <taxon>Spermatophyta</taxon>
        <taxon>Magnoliopsida</taxon>
        <taxon>eudicotyledons</taxon>
        <taxon>Gunneridae</taxon>
        <taxon>Pentapetalae</taxon>
        <taxon>rosids</taxon>
        <taxon>fabids</taxon>
        <taxon>Fabales</taxon>
        <taxon>Fabaceae</taxon>
        <taxon>Papilionoideae</taxon>
        <taxon>50 kb inversion clade</taxon>
        <taxon>NPAAA clade</taxon>
        <taxon>indigoferoid/millettioid clade</taxon>
        <taxon>Phaseoleae</taxon>
        <taxon>Flemingia</taxon>
    </lineage>
</organism>
<feature type="domain" description="PPC" evidence="6">
    <location>
        <begin position="55"/>
        <end position="200"/>
    </location>
</feature>
<sequence length="227" mass="23981">MNTIPVVSLSSSDADSQPPPSTGATSSGKRQRGRPPGSKNKPKNIPTNEANHADHQPTKLVLIDVPQGEDAIESVVELALREKVSVTLLGGTGSVWSVTLRHEPRGTTGFTLHGPFSLVSFTGTYVYSNDYTLNPGASPPPRMAFSINLSTSEGQTFGGNVGGKVIAGEDHVSLTVSLFKNPEVYRFRPEESNHNDNVNGAGDLGWGGNLSGSNVVAVWGNVFEQIA</sequence>
<evidence type="ECO:0000256" key="4">
    <source>
        <dbReference type="ARBA" id="ARBA00023242"/>
    </source>
</evidence>
<evidence type="ECO:0000259" key="6">
    <source>
        <dbReference type="PROSITE" id="PS51742"/>
    </source>
</evidence>
<dbReference type="InterPro" id="IPR014476">
    <property type="entry name" value="AHL15-29"/>
</dbReference>
<evidence type="ECO:0000313" key="7">
    <source>
        <dbReference type="EMBL" id="KAL2322384.1"/>
    </source>
</evidence>
<dbReference type="EMBL" id="JBGMDY010000009">
    <property type="protein sequence ID" value="KAL2322384.1"/>
    <property type="molecule type" value="Genomic_DNA"/>
</dbReference>
<dbReference type="Pfam" id="PF03479">
    <property type="entry name" value="PCC"/>
    <property type="match status" value="1"/>
</dbReference>
<comment type="caution">
    <text evidence="7">The sequence shown here is derived from an EMBL/GenBank/DDBJ whole genome shotgun (WGS) entry which is preliminary data.</text>
</comment>
<dbReference type="GO" id="GO:0003677">
    <property type="term" value="F:DNA binding"/>
    <property type="evidence" value="ECO:0007669"/>
    <property type="project" value="UniProtKB-KW"/>
</dbReference>
<dbReference type="PANTHER" id="PTHR31100">
    <property type="entry name" value="AT-HOOK MOTIF NUCLEAR-LOCALIZED PROTEIN 15"/>
    <property type="match status" value="1"/>
</dbReference>
<reference evidence="7 8" key="1">
    <citation type="submission" date="2024-08" db="EMBL/GenBank/DDBJ databases">
        <title>Insights into the chromosomal genome structure of Flemingia macrophylla.</title>
        <authorList>
            <person name="Ding Y."/>
            <person name="Zhao Y."/>
            <person name="Bi W."/>
            <person name="Wu M."/>
            <person name="Zhao G."/>
            <person name="Gong Y."/>
            <person name="Li W."/>
            <person name="Zhang P."/>
        </authorList>
    </citation>
    <scope>NUCLEOTIDE SEQUENCE [LARGE SCALE GENOMIC DNA]</scope>
    <source>
        <strain evidence="7">DYQJB</strain>
        <tissue evidence="7">Leaf</tissue>
    </source>
</reference>
<feature type="region of interest" description="Disordered" evidence="5">
    <location>
        <begin position="1"/>
        <end position="58"/>
    </location>
</feature>
<dbReference type="InterPro" id="IPR005175">
    <property type="entry name" value="PPC_dom"/>
</dbReference>
<proteinExistence type="predicted"/>
<evidence type="ECO:0000256" key="1">
    <source>
        <dbReference type="ARBA" id="ARBA00023015"/>
    </source>
</evidence>
<evidence type="ECO:0000256" key="5">
    <source>
        <dbReference type="SAM" id="MobiDB-lite"/>
    </source>
</evidence>
<protein>
    <recommendedName>
        <fullName evidence="6">PPC domain-containing protein</fullName>
    </recommendedName>
</protein>